<name>A0AAW1XCU0_RUBAR</name>
<evidence type="ECO:0000313" key="2">
    <source>
        <dbReference type="Proteomes" id="UP001457282"/>
    </source>
</evidence>
<gene>
    <name evidence="1" type="ORF">M0R45_021168</name>
</gene>
<keyword evidence="2" id="KW-1185">Reference proteome</keyword>
<evidence type="ECO:0000313" key="1">
    <source>
        <dbReference type="EMBL" id="KAK9934001.1"/>
    </source>
</evidence>
<sequence length="121" mass="13263">MMDIAKAKATEILKKIDKLRKKSKGGGAVALNLYAHDYGGVIGTHIPNIKTAITRGDLESAGESFVFISERIDDCEDGFQGCSSPTICDSMFFLDVCDVAKEIMEIKINFYLCCSDESIIK</sequence>
<dbReference type="EMBL" id="JBEDUW010000004">
    <property type="protein sequence ID" value="KAK9934001.1"/>
    <property type="molecule type" value="Genomic_DNA"/>
</dbReference>
<comment type="caution">
    <text evidence="1">The sequence shown here is derived from an EMBL/GenBank/DDBJ whole genome shotgun (WGS) entry which is preliminary data.</text>
</comment>
<organism evidence="1 2">
    <name type="scientific">Rubus argutus</name>
    <name type="common">Southern blackberry</name>
    <dbReference type="NCBI Taxonomy" id="59490"/>
    <lineage>
        <taxon>Eukaryota</taxon>
        <taxon>Viridiplantae</taxon>
        <taxon>Streptophyta</taxon>
        <taxon>Embryophyta</taxon>
        <taxon>Tracheophyta</taxon>
        <taxon>Spermatophyta</taxon>
        <taxon>Magnoliopsida</taxon>
        <taxon>eudicotyledons</taxon>
        <taxon>Gunneridae</taxon>
        <taxon>Pentapetalae</taxon>
        <taxon>rosids</taxon>
        <taxon>fabids</taxon>
        <taxon>Rosales</taxon>
        <taxon>Rosaceae</taxon>
        <taxon>Rosoideae</taxon>
        <taxon>Rosoideae incertae sedis</taxon>
        <taxon>Rubus</taxon>
    </lineage>
</organism>
<dbReference type="SUPFAM" id="SSF101148">
    <property type="entry name" value="Plant invertase/pectin methylesterase inhibitor"/>
    <property type="match status" value="1"/>
</dbReference>
<reference evidence="1 2" key="1">
    <citation type="journal article" date="2023" name="G3 (Bethesda)">
        <title>A chromosome-length genome assembly and annotation of blackberry (Rubus argutus, cv. 'Hillquist').</title>
        <authorList>
            <person name="Bruna T."/>
            <person name="Aryal R."/>
            <person name="Dudchenko O."/>
            <person name="Sargent D.J."/>
            <person name="Mead D."/>
            <person name="Buti M."/>
            <person name="Cavallini A."/>
            <person name="Hytonen T."/>
            <person name="Andres J."/>
            <person name="Pham M."/>
            <person name="Weisz D."/>
            <person name="Mascagni F."/>
            <person name="Usai G."/>
            <person name="Natali L."/>
            <person name="Bassil N."/>
            <person name="Fernandez G.E."/>
            <person name="Lomsadze A."/>
            <person name="Armour M."/>
            <person name="Olukolu B."/>
            <person name="Poorten T."/>
            <person name="Britton C."/>
            <person name="Davik J."/>
            <person name="Ashrafi H."/>
            <person name="Aiden E.L."/>
            <person name="Borodovsky M."/>
            <person name="Worthington M."/>
        </authorList>
    </citation>
    <scope>NUCLEOTIDE SEQUENCE [LARGE SCALE GENOMIC DNA]</scope>
    <source>
        <strain evidence="1">PI 553951</strain>
    </source>
</reference>
<dbReference type="Proteomes" id="UP001457282">
    <property type="component" value="Unassembled WGS sequence"/>
</dbReference>
<dbReference type="Gene3D" id="1.20.140.40">
    <property type="entry name" value="Invertase/pectin methylesterase inhibitor family protein"/>
    <property type="match status" value="1"/>
</dbReference>
<dbReference type="AlphaFoldDB" id="A0AAW1XCU0"/>
<protein>
    <submittedName>
        <fullName evidence="1">Uncharacterized protein</fullName>
    </submittedName>
</protein>
<proteinExistence type="predicted"/>
<accession>A0AAW1XCU0</accession>
<dbReference type="InterPro" id="IPR035513">
    <property type="entry name" value="Invertase/methylesterase_inhib"/>
</dbReference>